<gene>
    <name evidence="1" type="ORF">IZO911_LOCUS2316</name>
</gene>
<dbReference type="InterPro" id="IPR011042">
    <property type="entry name" value="6-blade_b-propeller_TolB-like"/>
</dbReference>
<dbReference type="EMBL" id="CAJNOE010000011">
    <property type="protein sequence ID" value="CAF0724803.1"/>
    <property type="molecule type" value="Genomic_DNA"/>
</dbReference>
<evidence type="ECO:0000313" key="1">
    <source>
        <dbReference type="EMBL" id="CAF0724803.1"/>
    </source>
</evidence>
<organism evidence="1 2">
    <name type="scientific">Adineta steineri</name>
    <dbReference type="NCBI Taxonomy" id="433720"/>
    <lineage>
        <taxon>Eukaryota</taxon>
        <taxon>Metazoa</taxon>
        <taxon>Spiralia</taxon>
        <taxon>Gnathifera</taxon>
        <taxon>Rotifera</taxon>
        <taxon>Eurotatoria</taxon>
        <taxon>Bdelloidea</taxon>
        <taxon>Adinetida</taxon>
        <taxon>Adinetidae</taxon>
        <taxon>Adineta</taxon>
    </lineage>
</organism>
<accession>A0A813MZ95</accession>
<dbReference type="SUPFAM" id="SSF52833">
    <property type="entry name" value="Thioredoxin-like"/>
    <property type="match status" value="1"/>
</dbReference>
<dbReference type="PANTHER" id="PTHR46388:SF2">
    <property type="entry name" value="NHL REPEAT-CONTAINING PROTEIN 2"/>
    <property type="match status" value="1"/>
</dbReference>
<evidence type="ECO:0000313" key="2">
    <source>
        <dbReference type="Proteomes" id="UP000663860"/>
    </source>
</evidence>
<dbReference type="Gene3D" id="2.120.10.30">
    <property type="entry name" value="TolB, C-terminal domain"/>
    <property type="match status" value="2"/>
</dbReference>
<sequence length="705" mass="79434">MDTTNFNTDSFRDLTFDLLSGIANDPTKLDEFIDAYLIKIHERKDSDHLRKYTRDIYEKILTLQTVHTNPGFQLKDTFHEKIVVVYFWTFSNIHSSHMMPKLIGIDKRYSNAGVRFALYDILLFFKVTVIGIHSPKYEHEKHKANIRHAIEEQSLPFNVVNDNGLQVWKRVECQIWPTVLIFGPDALPLFIFEGENHVQHTEIFLQPILNHYKSSVRASPSSSSIIKTSSEDIVANITTPKPTKFTYPSHLCVTANGQLCISFAGSNQLILCEIDGKVIEVVGNGHPGMADGEIQQVEFDSPHGLVEYNSCIYIADTNNHAIRVFDPNSRRVLTLIGTGRLGSDKIGGLKRSQQPIASPWDLCITESPFDHKTVLLISMAGQHQIWAYAFEETQWWNNVILQKNACLAIIGSGEEGNRNDSEPMSATLAAPRGICNGVMNGQPVLFIADSNSSSIRVVTLQNGTVTNLIGGDTDPKNLSAFGDLDGSGFNAKLQHPLGVAFHYSSSQLYITDTFNNKLKRVDMNTHVCSSYFVTDIDTKKQRGELNSAKFNEPQGLTIFDHFMFVADKNNSHIKRIDLDHGTVIRCRFDLSETLNEERSFGSKQAYLAILLPDTFQLRDGNTGTWTIEDQDGFKICDGELTRYMSDQMLLDYIPRDKQVAHLKYELVICEDDKCTMMNGEVQPVNETDSIIEFVIKIDQPESNTN</sequence>
<dbReference type="InterPro" id="IPR036249">
    <property type="entry name" value="Thioredoxin-like_sf"/>
</dbReference>
<comment type="caution">
    <text evidence="1">The sequence shown here is derived from an EMBL/GenBank/DDBJ whole genome shotgun (WGS) entry which is preliminary data.</text>
</comment>
<dbReference type="AlphaFoldDB" id="A0A813MZ95"/>
<dbReference type="PANTHER" id="PTHR46388">
    <property type="entry name" value="NHL REPEAT-CONTAINING PROTEIN 2"/>
    <property type="match status" value="1"/>
</dbReference>
<proteinExistence type="predicted"/>
<dbReference type="SUPFAM" id="SSF101898">
    <property type="entry name" value="NHL repeat"/>
    <property type="match status" value="1"/>
</dbReference>
<reference evidence="1" key="1">
    <citation type="submission" date="2021-02" db="EMBL/GenBank/DDBJ databases">
        <authorList>
            <person name="Nowell W R."/>
        </authorList>
    </citation>
    <scope>NUCLEOTIDE SEQUENCE</scope>
</reference>
<dbReference type="Gene3D" id="3.40.30.10">
    <property type="entry name" value="Glutaredoxin"/>
    <property type="match status" value="1"/>
</dbReference>
<name>A0A813MZ95_9BILA</name>
<protein>
    <submittedName>
        <fullName evidence="1">Uncharacterized protein</fullName>
    </submittedName>
</protein>
<dbReference type="Proteomes" id="UP000663860">
    <property type="component" value="Unassembled WGS sequence"/>
</dbReference>